<sequence length="58" mass="6171">LGGLAGMGNYGGTDVLQESMGIPVQITKRHSYDAELSGTVGHVTYHTPLTRVQTDDPK</sequence>
<evidence type="ECO:0000313" key="1">
    <source>
        <dbReference type="EMBL" id="KNC72597.1"/>
    </source>
</evidence>
<name>A0A0L0F796_9EUKA</name>
<proteinExistence type="predicted"/>
<dbReference type="GeneID" id="25915347"/>
<dbReference type="EMBL" id="KQ246774">
    <property type="protein sequence ID" value="KNC72597.1"/>
    <property type="molecule type" value="Genomic_DNA"/>
</dbReference>
<reference evidence="1 2" key="1">
    <citation type="submission" date="2011-02" db="EMBL/GenBank/DDBJ databases">
        <title>The Genome Sequence of Sphaeroforma arctica JP610.</title>
        <authorList>
            <consortium name="The Broad Institute Genome Sequencing Platform"/>
            <person name="Russ C."/>
            <person name="Cuomo C."/>
            <person name="Young S.K."/>
            <person name="Zeng Q."/>
            <person name="Gargeya S."/>
            <person name="Alvarado L."/>
            <person name="Berlin A."/>
            <person name="Chapman S.B."/>
            <person name="Chen Z."/>
            <person name="Freedman E."/>
            <person name="Gellesch M."/>
            <person name="Goldberg J."/>
            <person name="Griggs A."/>
            <person name="Gujja S."/>
            <person name="Heilman E."/>
            <person name="Heiman D."/>
            <person name="Howarth C."/>
            <person name="Mehta T."/>
            <person name="Neiman D."/>
            <person name="Pearson M."/>
            <person name="Roberts A."/>
            <person name="Saif S."/>
            <person name="Shea T."/>
            <person name="Shenoy N."/>
            <person name="Sisk P."/>
            <person name="Stolte C."/>
            <person name="Sykes S."/>
            <person name="White J."/>
            <person name="Yandava C."/>
            <person name="Burger G."/>
            <person name="Gray M.W."/>
            <person name="Holland P.W.H."/>
            <person name="King N."/>
            <person name="Lang F.B.F."/>
            <person name="Roger A.J."/>
            <person name="Ruiz-Trillo I."/>
            <person name="Haas B."/>
            <person name="Nusbaum C."/>
            <person name="Birren B."/>
        </authorList>
    </citation>
    <scope>NUCLEOTIDE SEQUENCE [LARGE SCALE GENOMIC DNA]</scope>
    <source>
        <strain evidence="1 2">JP610</strain>
    </source>
</reference>
<dbReference type="AlphaFoldDB" id="A0A0L0F796"/>
<dbReference type="RefSeq" id="XP_014146499.1">
    <property type="nucleotide sequence ID" value="XM_014291024.1"/>
</dbReference>
<keyword evidence="2" id="KW-1185">Reference proteome</keyword>
<organism evidence="1 2">
    <name type="scientific">Sphaeroforma arctica JP610</name>
    <dbReference type="NCBI Taxonomy" id="667725"/>
    <lineage>
        <taxon>Eukaryota</taxon>
        <taxon>Ichthyosporea</taxon>
        <taxon>Ichthyophonida</taxon>
        <taxon>Sphaeroforma</taxon>
    </lineage>
</organism>
<protein>
    <submittedName>
        <fullName evidence="1">Uncharacterized protein</fullName>
    </submittedName>
</protein>
<feature type="non-terminal residue" evidence="1">
    <location>
        <position position="1"/>
    </location>
</feature>
<accession>A0A0L0F796</accession>
<evidence type="ECO:0000313" key="2">
    <source>
        <dbReference type="Proteomes" id="UP000054560"/>
    </source>
</evidence>
<dbReference type="Proteomes" id="UP000054560">
    <property type="component" value="Unassembled WGS sequence"/>
</dbReference>
<gene>
    <name evidence="1" type="ORF">SARC_14843</name>
</gene>